<evidence type="ECO:0000313" key="2">
    <source>
        <dbReference type="EMBL" id="MDP9961853.1"/>
    </source>
</evidence>
<dbReference type="InterPro" id="IPR000182">
    <property type="entry name" value="GNAT_dom"/>
</dbReference>
<dbReference type="InterPro" id="IPR039968">
    <property type="entry name" value="BcerS-like"/>
</dbReference>
<sequence>MIKIVEVESNKDLKSFIDFPHELYKSDPNYVPALYMSEKHLLTKHPFHHHSEMSLFLAYKNGKIAGRIAAILNVNYNTFHKDSVGFFGFFESTNDFNVAEKLFEVAEKWLKAKKAVKIIGPVNPSTNESCGYLVEGKNEPPVVMMPYNQPYYHDLFLKMGFHKNTDLLAYLIDVGSFQDKSVKMLDLLSQRLSKRGIIVRKVNLKYFKKEIAECMTVYNEAWDKNLGFVPMTDEEFEQMANDAKMILDPDFCLVAEYEGKAIGFTLCIPDINQIQIKMKKGRLFPFGIFKLLLGRKKIKKLRVLALGVKEEYRRVGIEAVLYGTLLKNAREKGIVEAEASWILEENQMMNRALENLNGHMYKRYRIVEKAIL</sequence>
<feature type="domain" description="N-acetyltransferase" evidence="1">
    <location>
        <begin position="2"/>
        <end position="158"/>
    </location>
</feature>
<protein>
    <submittedName>
        <fullName evidence="2">GNAT superfamily N-acetyltransferase</fullName>
    </submittedName>
</protein>
<dbReference type="PROSITE" id="PS51186">
    <property type="entry name" value="GNAT"/>
    <property type="match status" value="2"/>
</dbReference>
<evidence type="ECO:0000313" key="3">
    <source>
        <dbReference type="Proteomes" id="UP001235513"/>
    </source>
</evidence>
<gene>
    <name evidence="2" type="ORF">J2T04_003765</name>
</gene>
<organism evidence="2 3">
    <name type="scientific">Chryseobacterium lathyri</name>
    <dbReference type="NCBI Taxonomy" id="395933"/>
    <lineage>
        <taxon>Bacteria</taxon>
        <taxon>Pseudomonadati</taxon>
        <taxon>Bacteroidota</taxon>
        <taxon>Flavobacteriia</taxon>
        <taxon>Flavobacteriales</taxon>
        <taxon>Weeksellaceae</taxon>
        <taxon>Chryseobacterium group</taxon>
        <taxon>Chryseobacterium</taxon>
    </lineage>
</organism>
<keyword evidence="3" id="KW-1185">Reference proteome</keyword>
<reference evidence="2 3" key="1">
    <citation type="submission" date="2023-07" db="EMBL/GenBank/DDBJ databases">
        <title>Sorghum-associated microbial communities from plants grown in Nebraska, USA.</title>
        <authorList>
            <person name="Schachtman D."/>
        </authorList>
    </citation>
    <scope>NUCLEOTIDE SEQUENCE [LARGE SCALE GENOMIC DNA]</scope>
    <source>
        <strain evidence="2 3">CC351</strain>
    </source>
</reference>
<name>A0ABT9SQY5_9FLAO</name>
<feature type="domain" description="N-acetyltransferase" evidence="1">
    <location>
        <begin position="197"/>
        <end position="372"/>
    </location>
</feature>
<dbReference type="Gene3D" id="3.40.630.30">
    <property type="match status" value="1"/>
</dbReference>
<proteinExistence type="predicted"/>
<dbReference type="PANTHER" id="PTHR41368">
    <property type="entry name" value="PROTEIN YGHO"/>
    <property type="match status" value="1"/>
</dbReference>
<dbReference type="PANTHER" id="PTHR41368:SF1">
    <property type="entry name" value="PROTEIN YGHO"/>
    <property type="match status" value="1"/>
</dbReference>
<dbReference type="SUPFAM" id="SSF55729">
    <property type="entry name" value="Acyl-CoA N-acyltransferases (Nat)"/>
    <property type="match status" value="1"/>
</dbReference>
<dbReference type="Pfam" id="PF00583">
    <property type="entry name" value="Acetyltransf_1"/>
    <property type="match status" value="1"/>
</dbReference>
<evidence type="ECO:0000259" key="1">
    <source>
        <dbReference type="PROSITE" id="PS51186"/>
    </source>
</evidence>
<dbReference type="InterPro" id="IPR016181">
    <property type="entry name" value="Acyl_CoA_acyltransferase"/>
</dbReference>
<dbReference type="Proteomes" id="UP001235513">
    <property type="component" value="Unassembled WGS sequence"/>
</dbReference>
<accession>A0ABT9SQY5</accession>
<dbReference type="EMBL" id="JAUSRL010000007">
    <property type="protein sequence ID" value="MDP9961853.1"/>
    <property type="molecule type" value="Genomic_DNA"/>
</dbReference>
<dbReference type="RefSeq" id="WP_306846107.1">
    <property type="nucleotide sequence ID" value="NZ_JAUSRL010000007.1"/>
</dbReference>
<comment type="caution">
    <text evidence="2">The sequence shown here is derived from an EMBL/GenBank/DDBJ whole genome shotgun (WGS) entry which is preliminary data.</text>
</comment>